<accession>A0A418NX79</accession>
<dbReference type="InterPro" id="IPR016032">
    <property type="entry name" value="Sig_transdc_resp-reg_C-effctor"/>
</dbReference>
<dbReference type="RefSeq" id="WP_119584519.1">
    <property type="nucleotide sequence ID" value="NZ_CAWODQ010000001.1"/>
</dbReference>
<gene>
    <name evidence="3" type="ORF">D2V07_02980</name>
</gene>
<organism evidence="3 4">
    <name type="scientific">Aurantiacibacter zhengii</name>
    <dbReference type="NCBI Taxonomy" id="2307003"/>
    <lineage>
        <taxon>Bacteria</taxon>
        <taxon>Pseudomonadati</taxon>
        <taxon>Pseudomonadota</taxon>
        <taxon>Alphaproteobacteria</taxon>
        <taxon>Sphingomonadales</taxon>
        <taxon>Erythrobacteraceae</taxon>
        <taxon>Aurantiacibacter</taxon>
    </lineage>
</organism>
<evidence type="ECO:0000313" key="4">
    <source>
        <dbReference type="Proteomes" id="UP000286576"/>
    </source>
</evidence>
<reference evidence="3 4" key="1">
    <citation type="submission" date="2018-08" db="EMBL/GenBank/DDBJ databases">
        <title>Erythrobacter zhengii sp.nov., a bacterium isolated from deep-sea sediment.</title>
        <authorList>
            <person name="Fang C."/>
            <person name="Wu Y.-H."/>
            <person name="Sun C."/>
            <person name="Wang H."/>
            <person name="Cheng H."/>
            <person name="Meng F.-X."/>
            <person name="Wang C.-S."/>
            <person name="Xu X.-W."/>
        </authorList>
    </citation>
    <scope>NUCLEOTIDE SEQUENCE [LARGE SCALE GENOMIC DNA]</scope>
    <source>
        <strain evidence="3 4">V18</strain>
    </source>
</reference>
<keyword evidence="1" id="KW-0812">Transmembrane</keyword>
<dbReference type="InterPro" id="IPR036388">
    <property type="entry name" value="WH-like_DNA-bd_sf"/>
</dbReference>
<dbReference type="Pfam" id="PF00196">
    <property type="entry name" value="GerE"/>
    <property type="match status" value="1"/>
</dbReference>
<feature type="transmembrane region" description="Helical" evidence="1">
    <location>
        <begin position="150"/>
        <end position="171"/>
    </location>
</feature>
<keyword evidence="1" id="KW-0472">Membrane</keyword>
<evidence type="ECO:0000313" key="3">
    <source>
        <dbReference type="EMBL" id="RIV89217.1"/>
    </source>
</evidence>
<evidence type="ECO:0000259" key="2">
    <source>
        <dbReference type="SMART" id="SM00421"/>
    </source>
</evidence>
<dbReference type="Gene3D" id="1.10.10.10">
    <property type="entry name" value="Winged helix-like DNA-binding domain superfamily/Winged helix DNA-binding domain"/>
    <property type="match status" value="1"/>
</dbReference>
<dbReference type="SMART" id="SM00421">
    <property type="entry name" value="HTH_LUXR"/>
    <property type="match status" value="1"/>
</dbReference>
<protein>
    <submittedName>
        <fullName evidence="3">Helix-turn-helix transcriptional regulator</fullName>
    </submittedName>
</protein>
<dbReference type="OrthoDB" id="7502277at2"/>
<dbReference type="SUPFAM" id="SSF46894">
    <property type="entry name" value="C-terminal effector domain of the bipartite response regulators"/>
    <property type="match status" value="1"/>
</dbReference>
<proteinExistence type="predicted"/>
<keyword evidence="4" id="KW-1185">Reference proteome</keyword>
<name>A0A418NX79_9SPHN</name>
<dbReference type="EMBL" id="QXFL01000001">
    <property type="protein sequence ID" value="RIV89217.1"/>
    <property type="molecule type" value="Genomic_DNA"/>
</dbReference>
<feature type="domain" description="HTH luxR-type" evidence="2">
    <location>
        <begin position="11"/>
        <end position="68"/>
    </location>
</feature>
<dbReference type="InterPro" id="IPR000792">
    <property type="entry name" value="Tscrpt_reg_LuxR_C"/>
</dbReference>
<sequence length="178" mass="19651">MPSTFNLSDVFSNLTGKQKETITLLAEGFTSKEIASILQVSESAVVQRIETMRNKTGGLLRKELVREYRQYLSEQETDTDQPGCNELTGKIFHLQDVDECADREPRQHPQGEMELSDSMEFIVTSPWANDLQPKVVPEVLDGRNAGLNRWLAACGLAVSISAVMLVLLSVAGELAALI</sequence>
<dbReference type="GO" id="GO:0003677">
    <property type="term" value="F:DNA binding"/>
    <property type="evidence" value="ECO:0007669"/>
    <property type="project" value="InterPro"/>
</dbReference>
<dbReference type="Proteomes" id="UP000286576">
    <property type="component" value="Unassembled WGS sequence"/>
</dbReference>
<dbReference type="AlphaFoldDB" id="A0A418NX79"/>
<comment type="caution">
    <text evidence="3">The sequence shown here is derived from an EMBL/GenBank/DDBJ whole genome shotgun (WGS) entry which is preliminary data.</text>
</comment>
<dbReference type="GO" id="GO:0006355">
    <property type="term" value="P:regulation of DNA-templated transcription"/>
    <property type="evidence" value="ECO:0007669"/>
    <property type="project" value="InterPro"/>
</dbReference>
<evidence type="ECO:0000256" key="1">
    <source>
        <dbReference type="SAM" id="Phobius"/>
    </source>
</evidence>
<keyword evidence="1" id="KW-1133">Transmembrane helix</keyword>